<evidence type="ECO:0000256" key="1">
    <source>
        <dbReference type="SAM" id="Coils"/>
    </source>
</evidence>
<keyword evidence="1" id="KW-0175">Coiled coil</keyword>
<reference evidence="2 3" key="1">
    <citation type="submission" date="2024-03" db="EMBL/GenBank/DDBJ databases">
        <title>Adaptation during the transition from Ophiocordyceps entomopathogen to insect associate is accompanied by gene loss and intensified selection.</title>
        <authorList>
            <person name="Ward C.M."/>
            <person name="Onetto C.A."/>
            <person name="Borneman A.R."/>
        </authorList>
    </citation>
    <scope>NUCLEOTIDE SEQUENCE [LARGE SCALE GENOMIC DNA]</scope>
    <source>
        <strain evidence="2">AWRI1</strain>
        <tissue evidence="2">Single Adult Female</tissue>
    </source>
</reference>
<organism evidence="2 3">
    <name type="scientific">Parthenolecanium corni</name>
    <dbReference type="NCBI Taxonomy" id="536013"/>
    <lineage>
        <taxon>Eukaryota</taxon>
        <taxon>Metazoa</taxon>
        <taxon>Ecdysozoa</taxon>
        <taxon>Arthropoda</taxon>
        <taxon>Hexapoda</taxon>
        <taxon>Insecta</taxon>
        <taxon>Pterygota</taxon>
        <taxon>Neoptera</taxon>
        <taxon>Paraneoptera</taxon>
        <taxon>Hemiptera</taxon>
        <taxon>Sternorrhyncha</taxon>
        <taxon>Coccoidea</taxon>
        <taxon>Coccidae</taxon>
        <taxon>Parthenolecanium</taxon>
    </lineage>
</organism>
<dbReference type="AlphaFoldDB" id="A0AAN9TA53"/>
<dbReference type="Proteomes" id="UP001367676">
    <property type="component" value="Unassembled WGS sequence"/>
</dbReference>
<sequence>MGDYELPARGPLKLKIDGGIKKKKKEKKKILEQINNAIEKKVSEKSEEPKLTNAEKAFLKQQEKLVRHKAFK</sequence>
<name>A0AAN9TA53_9HEMI</name>
<accession>A0AAN9TA53</accession>
<dbReference type="EMBL" id="JBBCAQ010000034">
    <property type="protein sequence ID" value="KAK7580005.1"/>
    <property type="molecule type" value="Genomic_DNA"/>
</dbReference>
<protein>
    <submittedName>
        <fullName evidence="2">Uncharacterized protein</fullName>
    </submittedName>
</protein>
<proteinExistence type="predicted"/>
<gene>
    <name evidence="2" type="ORF">V9T40_000634</name>
</gene>
<feature type="coiled-coil region" evidence="1">
    <location>
        <begin position="20"/>
        <end position="48"/>
    </location>
</feature>
<evidence type="ECO:0000313" key="2">
    <source>
        <dbReference type="EMBL" id="KAK7580005.1"/>
    </source>
</evidence>
<evidence type="ECO:0000313" key="3">
    <source>
        <dbReference type="Proteomes" id="UP001367676"/>
    </source>
</evidence>
<keyword evidence="3" id="KW-1185">Reference proteome</keyword>
<comment type="caution">
    <text evidence="2">The sequence shown here is derived from an EMBL/GenBank/DDBJ whole genome shotgun (WGS) entry which is preliminary data.</text>
</comment>